<dbReference type="Gene3D" id="2.70.98.10">
    <property type="match status" value="1"/>
</dbReference>
<evidence type="ECO:0000313" key="1">
    <source>
        <dbReference type="EMBL" id="ANY84055.1"/>
    </source>
</evidence>
<reference evidence="1" key="1">
    <citation type="submission" date="2016-07" db="EMBL/GenBank/DDBJ databases">
        <title>Microvirga ossetica sp. nov. a new species of rhizobia isolated from root nodules of the legume species Vicia alpestris Steven originated from North Ossetia region in the Caucasus.</title>
        <authorList>
            <person name="Safronova V.I."/>
            <person name="Kuznetsova I.G."/>
            <person name="Sazanova A.L."/>
            <person name="Belimov A."/>
            <person name="Andronov E."/>
            <person name="Osledkin Y.S."/>
            <person name="Onishchuk O.P."/>
            <person name="Kurchak O.N."/>
            <person name="Shaposhnikov A.I."/>
            <person name="Willems A."/>
            <person name="Tikhonovich I.A."/>
        </authorList>
    </citation>
    <scope>NUCLEOTIDE SEQUENCE [LARGE SCALE GENOMIC DNA]</scope>
    <source>
        <strain evidence="1">V5/3M</strain>
        <plasmid evidence="1">unnamed2</plasmid>
    </source>
</reference>
<dbReference type="GO" id="GO:0030246">
    <property type="term" value="F:carbohydrate binding"/>
    <property type="evidence" value="ECO:0007669"/>
    <property type="project" value="InterPro"/>
</dbReference>
<name>A0A1B2EVQ8_9HYPH</name>
<dbReference type="GO" id="GO:0016853">
    <property type="term" value="F:isomerase activity"/>
    <property type="evidence" value="ECO:0007669"/>
    <property type="project" value="InterPro"/>
</dbReference>
<proteinExistence type="predicted"/>
<evidence type="ECO:0008006" key="2">
    <source>
        <dbReference type="Google" id="ProtNLM"/>
    </source>
</evidence>
<dbReference type="SUPFAM" id="SSF74650">
    <property type="entry name" value="Galactose mutarotase-like"/>
    <property type="match status" value="1"/>
</dbReference>
<geneLocation type="plasmid" evidence="1">
    <name>unnamed2</name>
</geneLocation>
<dbReference type="KEGG" id="moc:BB934_37995"/>
<dbReference type="InterPro" id="IPR008183">
    <property type="entry name" value="Aldose_1/G6P_1-epimerase"/>
</dbReference>
<organism evidence="1">
    <name type="scientific">Microvirga ossetica</name>
    <dbReference type="NCBI Taxonomy" id="1882682"/>
    <lineage>
        <taxon>Bacteria</taxon>
        <taxon>Pseudomonadati</taxon>
        <taxon>Pseudomonadota</taxon>
        <taxon>Alphaproteobacteria</taxon>
        <taxon>Hyphomicrobiales</taxon>
        <taxon>Methylobacteriaceae</taxon>
        <taxon>Microvirga</taxon>
    </lineage>
</organism>
<dbReference type="EMBL" id="CP016619">
    <property type="protein sequence ID" value="ANY84055.1"/>
    <property type="molecule type" value="Genomic_DNA"/>
</dbReference>
<protein>
    <recommendedName>
        <fullName evidence="2">Aldose epimerase</fullName>
    </recommendedName>
</protein>
<gene>
    <name evidence="1" type="ORF">BB934_37995</name>
</gene>
<dbReference type="InterPro" id="IPR011013">
    <property type="entry name" value="Gal_mutarotase_sf_dom"/>
</dbReference>
<sequence>MTVGITNLDMEPFPFGLGWHPYLAWRPDYRVLHAARWWWPHDGEYLPTGSRVALNGADPLQDSRTAYLADWTRVDIDRGEAAALSITASTCMSHLVIHRAPQNQYVCVEPVTHLANAFNTAEREWDQTGVRFLKPGESASGWIEVRITTH</sequence>
<accession>A0A1B2EVQ8</accession>
<keyword evidence="1" id="KW-0614">Plasmid</keyword>
<dbReference type="AlphaFoldDB" id="A0A1B2EVQ8"/>
<dbReference type="Pfam" id="PF01263">
    <property type="entry name" value="Aldose_epim"/>
    <property type="match status" value="1"/>
</dbReference>
<dbReference type="GO" id="GO:0005975">
    <property type="term" value="P:carbohydrate metabolic process"/>
    <property type="evidence" value="ECO:0007669"/>
    <property type="project" value="InterPro"/>
</dbReference>
<dbReference type="InterPro" id="IPR014718">
    <property type="entry name" value="GH-type_carb-bd"/>
</dbReference>